<evidence type="ECO:0000259" key="4">
    <source>
        <dbReference type="PROSITE" id="PS50949"/>
    </source>
</evidence>
<keyword evidence="1" id="KW-0805">Transcription regulation</keyword>
<evidence type="ECO:0000256" key="2">
    <source>
        <dbReference type="ARBA" id="ARBA00023125"/>
    </source>
</evidence>
<dbReference type="Pfam" id="PF07729">
    <property type="entry name" value="FCD"/>
    <property type="match status" value="1"/>
</dbReference>
<dbReference type="RefSeq" id="WP_131156435.1">
    <property type="nucleotide sequence ID" value="NZ_CP036402.1"/>
</dbReference>
<dbReference type="GO" id="GO:0003700">
    <property type="term" value="F:DNA-binding transcription factor activity"/>
    <property type="evidence" value="ECO:0007669"/>
    <property type="project" value="InterPro"/>
</dbReference>
<organism evidence="5 6">
    <name type="scientific">Egibacter rhizosphaerae</name>
    <dbReference type="NCBI Taxonomy" id="1670831"/>
    <lineage>
        <taxon>Bacteria</taxon>
        <taxon>Bacillati</taxon>
        <taxon>Actinomycetota</taxon>
        <taxon>Nitriliruptoria</taxon>
        <taxon>Egibacterales</taxon>
        <taxon>Egibacteraceae</taxon>
        <taxon>Egibacter</taxon>
    </lineage>
</organism>
<evidence type="ECO:0000256" key="1">
    <source>
        <dbReference type="ARBA" id="ARBA00023015"/>
    </source>
</evidence>
<sequence>MIQSRRDPAPGGHIEESMARSTPLLTYDALVADGTPAQGRRTAHQYVRETLRRAILGRSIPAGSRLVQADIAAQLDVSTTPVREALRELASEGLVQVDPHRGAIVAELDLDEMREIYELRLVLEPYCMRRAAEHITPDELEQAEAFHAEMASGADVGSWVELNRRFHGHLTDACRNARLRTTLHNLQDAAAAYVGLGLHQDPEEIVQGIEDHRRLLDAFQARDPEEAARITEQHLLQATGRLGIPDPLARPA</sequence>
<feature type="domain" description="HTH gntR-type" evidence="4">
    <location>
        <begin position="41"/>
        <end position="108"/>
    </location>
</feature>
<protein>
    <submittedName>
        <fullName evidence="5">GntR family transcriptional regulator</fullName>
    </submittedName>
</protein>
<accession>A0A411YJS4</accession>
<dbReference type="SMART" id="SM00345">
    <property type="entry name" value="HTH_GNTR"/>
    <property type="match status" value="1"/>
</dbReference>
<dbReference type="SUPFAM" id="SSF46785">
    <property type="entry name" value="Winged helix' DNA-binding domain"/>
    <property type="match status" value="1"/>
</dbReference>
<dbReference type="Pfam" id="PF00392">
    <property type="entry name" value="GntR"/>
    <property type="match status" value="1"/>
</dbReference>
<dbReference type="Gene3D" id="1.10.10.10">
    <property type="entry name" value="Winged helix-like DNA-binding domain superfamily/Winged helix DNA-binding domain"/>
    <property type="match status" value="1"/>
</dbReference>
<dbReference type="SUPFAM" id="SSF48008">
    <property type="entry name" value="GntR ligand-binding domain-like"/>
    <property type="match status" value="1"/>
</dbReference>
<dbReference type="PANTHER" id="PTHR43537">
    <property type="entry name" value="TRANSCRIPTIONAL REGULATOR, GNTR FAMILY"/>
    <property type="match status" value="1"/>
</dbReference>
<dbReference type="CDD" id="cd07377">
    <property type="entry name" value="WHTH_GntR"/>
    <property type="match status" value="1"/>
</dbReference>
<dbReference type="PROSITE" id="PS50949">
    <property type="entry name" value="HTH_GNTR"/>
    <property type="match status" value="1"/>
</dbReference>
<keyword evidence="2" id="KW-0238">DNA-binding</keyword>
<proteinExistence type="predicted"/>
<dbReference type="Proteomes" id="UP000291469">
    <property type="component" value="Chromosome"/>
</dbReference>
<dbReference type="KEGG" id="erz:ER308_18960"/>
<dbReference type="Gene3D" id="1.20.120.530">
    <property type="entry name" value="GntR ligand-binding domain-like"/>
    <property type="match status" value="1"/>
</dbReference>
<dbReference type="InterPro" id="IPR036388">
    <property type="entry name" value="WH-like_DNA-bd_sf"/>
</dbReference>
<name>A0A411YJS4_9ACTN</name>
<dbReference type="AlphaFoldDB" id="A0A411YJS4"/>
<dbReference type="OrthoDB" id="4084810at2"/>
<dbReference type="GO" id="GO:0003677">
    <property type="term" value="F:DNA binding"/>
    <property type="evidence" value="ECO:0007669"/>
    <property type="project" value="UniProtKB-KW"/>
</dbReference>
<keyword evidence="6" id="KW-1185">Reference proteome</keyword>
<dbReference type="PANTHER" id="PTHR43537:SF41">
    <property type="entry name" value="TRANSCRIPTIONAL REGULATORY PROTEIN"/>
    <property type="match status" value="1"/>
</dbReference>
<evidence type="ECO:0000256" key="3">
    <source>
        <dbReference type="ARBA" id="ARBA00023163"/>
    </source>
</evidence>
<evidence type="ECO:0000313" key="6">
    <source>
        <dbReference type="Proteomes" id="UP000291469"/>
    </source>
</evidence>
<gene>
    <name evidence="5" type="ORF">ER308_18960</name>
</gene>
<dbReference type="EMBL" id="CP036402">
    <property type="protein sequence ID" value="QBI21443.1"/>
    <property type="molecule type" value="Genomic_DNA"/>
</dbReference>
<evidence type="ECO:0000313" key="5">
    <source>
        <dbReference type="EMBL" id="QBI21443.1"/>
    </source>
</evidence>
<dbReference type="InterPro" id="IPR000524">
    <property type="entry name" value="Tscrpt_reg_HTH_GntR"/>
</dbReference>
<dbReference type="InterPro" id="IPR008920">
    <property type="entry name" value="TF_FadR/GntR_C"/>
</dbReference>
<dbReference type="InterPro" id="IPR011711">
    <property type="entry name" value="GntR_C"/>
</dbReference>
<reference evidence="5 6" key="1">
    <citation type="submission" date="2019-01" db="EMBL/GenBank/DDBJ databases">
        <title>Egibacter rhizosphaerae EGI 80759T.</title>
        <authorList>
            <person name="Chen D.-D."/>
            <person name="Tian Y."/>
            <person name="Jiao J.-Y."/>
            <person name="Zhang X.-T."/>
            <person name="Zhang Y.-G."/>
            <person name="Zhang Y."/>
            <person name="Xiao M."/>
            <person name="Shu W.-S."/>
            <person name="Li W.-J."/>
        </authorList>
    </citation>
    <scope>NUCLEOTIDE SEQUENCE [LARGE SCALE GENOMIC DNA]</scope>
    <source>
        <strain evidence="5 6">EGI 80759</strain>
    </source>
</reference>
<keyword evidence="3" id="KW-0804">Transcription</keyword>
<dbReference type="SMART" id="SM00895">
    <property type="entry name" value="FCD"/>
    <property type="match status" value="1"/>
</dbReference>
<dbReference type="InterPro" id="IPR036390">
    <property type="entry name" value="WH_DNA-bd_sf"/>
</dbReference>